<dbReference type="PANTHER" id="PTHR30126">
    <property type="entry name" value="HTH-TYPE TRANSCRIPTIONAL REGULATOR"/>
    <property type="match status" value="1"/>
</dbReference>
<evidence type="ECO:0000256" key="1">
    <source>
        <dbReference type="ARBA" id="ARBA00009437"/>
    </source>
</evidence>
<evidence type="ECO:0000313" key="7">
    <source>
        <dbReference type="Proteomes" id="UP000823900"/>
    </source>
</evidence>
<evidence type="ECO:0000259" key="5">
    <source>
        <dbReference type="PROSITE" id="PS50931"/>
    </source>
</evidence>
<comment type="caution">
    <text evidence="6">The sequence shown here is derived from an EMBL/GenBank/DDBJ whole genome shotgun (WGS) entry which is preliminary data.</text>
</comment>
<accession>A0A9D2HHG7</accession>
<feature type="domain" description="HTH lysR-type" evidence="5">
    <location>
        <begin position="1"/>
        <end position="58"/>
    </location>
</feature>
<dbReference type="SUPFAM" id="SSF46785">
    <property type="entry name" value="Winged helix' DNA-binding domain"/>
    <property type="match status" value="1"/>
</dbReference>
<protein>
    <submittedName>
        <fullName evidence="6">LysR family transcriptional regulator</fullName>
    </submittedName>
</protein>
<proteinExistence type="inferred from homology"/>
<dbReference type="InterPro" id="IPR036390">
    <property type="entry name" value="WH_DNA-bd_sf"/>
</dbReference>
<dbReference type="GO" id="GO:0000976">
    <property type="term" value="F:transcription cis-regulatory region binding"/>
    <property type="evidence" value="ECO:0007669"/>
    <property type="project" value="TreeGrafter"/>
</dbReference>
<dbReference type="InterPro" id="IPR000847">
    <property type="entry name" value="LysR_HTH_N"/>
</dbReference>
<dbReference type="PROSITE" id="PS50931">
    <property type="entry name" value="HTH_LYSR"/>
    <property type="match status" value="1"/>
</dbReference>
<dbReference type="SUPFAM" id="SSF53850">
    <property type="entry name" value="Periplasmic binding protein-like II"/>
    <property type="match status" value="1"/>
</dbReference>
<organism evidence="6 7">
    <name type="scientific">Candidatus Lachnoclostridium stercoravium</name>
    <dbReference type="NCBI Taxonomy" id="2838633"/>
    <lineage>
        <taxon>Bacteria</taxon>
        <taxon>Bacillati</taxon>
        <taxon>Bacillota</taxon>
        <taxon>Clostridia</taxon>
        <taxon>Lachnospirales</taxon>
        <taxon>Lachnospiraceae</taxon>
    </lineage>
</organism>
<keyword evidence="3" id="KW-0238">DNA-binding</keyword>
<evidence type="ECO:0000256" key="4">
    <source>
        <dbReference type="ARBA" id="ARBA00023163"/>
    </source>
</evidence>
<reference evidence="6" key="2">
    <citation type="submission" date="2021-04" db="EMBL/GenBank/DDBJ databases">
        <authorList>
            <person name="Gilroy R."/>
        </authorList>
    </citation>
    <scope>NUCLEOTIDE SEQUENCE</scope>
    <source>
        <strain evidence="6">CHK178-16964</strain>
    </source>
</reference>
<dbReference type="GO" id="GO:0003700">
    <property type="term" value="F:DNA-binding transcription factor activity"/>
    <property type="evidence" value="ECO:0007669"/>
    <property type="project" value="InterPro"/>
</dbReference>
<dbReference type="CDD" id="cd05466">
    <property type="entry name" value="PBP2_LTTR_substrate"/>
    <property type="match status" value="1"/>
</dbReference>
<dbReference type="Pfam" id="PF03466">
    <property type="entry name" value="LysR_substrate"/>
    <property type="match status" value="1"/>
</dbReference>
<dbReference type="Proteomes" id="UP000823900">
    <property type="component" value="Unassembled WGS sequence"/>
</dbReference>
<name>A0A9D2HHG7_9FIRM</name>
<reference evidence="6" key="1">
    <citation type="journal article" date="2021" name="PeerJ">
        <title>Extensive microbial diversity within the chicken gut microbiome revealed by metagenomics and culture.</title>
        <authorList>
            <person name="Gilroy R."/>
            <person name="Ravi A."/>
            <person name="Getino M."/>
            <person name="Pursley I."/>
            <person name="Horton D.L."/>
            <person name="Alikhan N.F."/>
            <person name="Baker D."/>
            <person name="Gharbi K."/>
            <person name="Hall N."/>
            <person name="Watson M."/>
            <person name="Adriaenssens E.M."/>
            <person name="Foster-Nyarko E."/>
            <person name="Jarju S."/>
            <person name="Secka A."/>
            <person name="Antonio M."/>
            <person name="Oren A."/>
            <person name="Chaudhuri R.R."/>
            <person name="La Ragione R."/>
            <person name="Hildebrand F."/>
            <person name="Pallen M.J."/>
        </authorList>
    </citation>
    <scope>NUCLEOTIDE SEQUENCE</scope>
    <source>
        <strain evidence="6">CHK178-16964</strain>
    </source>
</reference>
<dbReference type="InterPro" id="IPR005119">
    <property type="entry name" value="LysR_subst-bd"/>
</dbReference>
<dbReference type="AlphaFoldDB" id="A0A9D2HHG7"/>
<dbReference type="PANTHER" id="PTHR30126:SF40">
    <property type="entry name" value="HTH-TYPE TRANSCRIPTIONAL REGULATOR GLTR"/>
    <property type="match status" value="1"/>
</dbReference>
<sequence>MEFRNINTFLCVAEQKSFSRAADRLGYSQSNVSFQIQQLEQELGVRLFERTGKTIRITEKGQEFLFYANEIEKLGNQAMTAVRSPGDGARSEMGGLLRIGSIESIATAVLPDLLSGFHRLCPGIRIMVCTAEKRDVLIERIKNNQIDLFFDLNEKTTIPNLKRELLRQEEIVFLSAEPIQGEKGKKIPLGEIAERDFVLTEHGEGYRRELDRLLAEQDLAIQPVIEFGNPETIIRLVEKGIGLSFLPLFCAEEKVRNGQLFIVETDMPKVYMYSQLFYHKNKWITPQLKALLTYIIDYF</sequence>
<dbReference type="Pfam" id="PF00126">
    <property type="entry name" value="HTH_1"/>
    <property type="match status" value="1"/>
</dbReference>
<gene>
    <name evidence="6" type="ORF">IAA07_08795</name>
</gene>
<dbReference type="FunFam" id="1.10.10.10:FF:000001">
    <property type="entry name" value="LysR family transcriptional regulator"/>
    <property type="match status" value="1"/>
</dbReference>
<evidence type="ECO:0000313" key="6">
    <source>
        <dbReference type="EMBL" id="HJA71655.1"/>
    </source>
</evidence>
<keyword evidence="4" id="KW-0804">Transcription</keyword>
<keyword evidence="2" id="KW-0805">Transcription regulation</keyword>
<dbReference type="InterPro" id="IPR036388">
    <property type="entry name" value="WH-like_DNA-bd_sf"/>
</dbReference>
<dbReference type="Gene3D" id="3.40.190.290">
    <property type="match status" value="1"/>
</dbReference>
<evidence type="ECO:0000256" key="2">
    <source>
        <dbReference type="ARBA" id="ARBA00023015"/>
    </source>
</evidence>
<evidence type="ECO:0000256" key="3">
    <source>
        <dbReference type="ARBA" id="ARBA00023125"/>
    </source>
</evidence>
<dbReference type="Gene3D" id="1.10.10.10">
    <property type="entry name" value="Winged helix-like DNA-binding domain superfamily/Winged helix DNA-binding domain"/>
    <property type="match status" value="1"/>
</dbReference>
<dbReference type="EMBL" id="DWZA01000076">
    <property type="protein sequence ID" value="HJA71655.1"/>
    <property type="molecule type" value="Genomic_DNA"/>
</dbReference>
<dbReference type="PRINTS" id="PR00039">
    <property type="entry name" value="HTHLYSR"/>
</dbReference>
<comment type="similarity">
    <text evidence="1">Belongs to the LysR transcriptional regulatory family.</text>
</comment>